<reference evidence="3" key="1">
    <citation type="journal article" date="2015" name="Proc. Natl. Acad. Sci. U.S.A.">
        <title>Genome sequencing of adzuki bean (Vigna angularis) provides insight into high starch and low fat accumulation and domestication.</title>
        <authorList>
            <person name="Yang K."/>
            <person name="Tian Z."/>
            <person name="Chen C."/>
            <person name="Luo L."/>
            <person name="Zhao B."/>
            <person name="Wang Z."/>
            <person name="Yu L."/>
            <person name="Li Y."/>
            <person name="Sun Y."/>
            <person name="Li W."/>
            <person name="Chen Y."/>
            <person name="Li Y."/>
            <person name="Zhang Y."/>
            <person name="Ai D."/>
            <person name="Zhao J."/>
            <person name="Shang C."/>
            <person name="Ma Y."/>
            <person name="Wu B."/>
            <person name="Wang M."/>
            <person name="Gao L."/>
            <person name="Sun D."/>
            <person name="Zhang P."/>
            <person name="Guo F."/>
            <person name="Wang W."/>
            <person name="Li Y."/>
            <person name="Wang J."/>
            <person name="Varshney R.K."/>
            <person name="Wang J."/>
            <person name="Ling H.Q."/>
            <person name="Wan P."/>
        </authorList>
    </citation>
    <scope>NUCLEOTIDE SEQUENCE</scope>
    <source>
        <strain evidence="3">cv. Jingnong 6</strain>
    </source>
</reference>
<dbReference type="AlphaFoldDB" id="A0A0L9USL2"/>
<name>A0A0L9USL2_PHAAN</name>
<gene>
    <name evidence="2" type="ORF">LR48_Vigan06g104900</name>
</gene>
<proteinExistence type="predicted"/>
<dbReference type="EMBL" id="CM003376">
    <property type="protein sequence ID" value="KOM45743.1"/>
    <property type="molecule type" value="Genomic_DNA"/>
</dbReference>
<organism evidence="2 3">
    <name type="scientific">Phaseolus angularis</name>
    <name type="common">Azuki bean</name>
    <name type="synonym">Vigna angularis</name>
    <dbReference type="NCBI Taxonomy" id="3914"/>
    <lineage>
        <taxon>Eukaryota</taxon>
        <taxon>Viridiplantae</taxon>
        <taxon>Streptophyta</taxon>
        <taxon>Embryophyta</taxon>
        <taxon>Tracheophyta</taxon>
        <taxon>Spermatophyta</taxon>
        <taxon>Magnoliopsida</taxon>
        <taxon>eudicotyledons</taxon>
        <taxon>Gunneridae</taxon>
        <taxon>Pentapetalae</taxon>
        <taxon>rosids</taxon>
        <taxon>fabids</taxon>
        <taxon>Fabales</taxon>
        <taxon>Fabaceae</taxon>
        <taxon>Papilionoideae</taxon>
        <taxon>50 kb inversion clade</taxon>
        <taxon>NPAAA clade</taxon>
        <taxon>indigoferoid/millettioid clade</taxon>
        <taxon>Phaseoleae</taxon>
        <taxon>Vigna</taxon>
    </lineage>
</organism>
<protein>
    <submittedName>
        <fullName evidence="2">Uncharacterized protein</fullName>
    </submittedName>
</protein>
<sequence length="97" mass="11136">MTVVVPSQKEVFLQLRKKRLEEEENKKFVIVVEGTSEPRAVEKALNEFQSQAMVMGRQLDNVLRKMPDISKLTVEIENLKKELSTATKEKKDAFKSA</sequence>
<evidence type="ECO:0000313" key="3">
    <source>
        <dbReference type="Proteomes" id="UP000053144"/>
    </source>
</evidence>
<evidence type="ECO:0000313" key="2">
    <source>
        <dbReference type="EMBL" id="KOM45743.1"/>
    </source>
</evidence>
<accession>A0A0L9USL2</accession>
<dbReference type="Proteomes" id="UP000053144">
    <property type="component" value="Chromosome 6"/>
</dbReference>
<feature type="coiled-coil region" evidence="1">
    <location>
        <begin position="69"/>
        <end position="96"/>
    </location>
</feature>
<evidence type="ECO:0000256" key="1">
    <source>
        <dbReference type="SAM" id="Coils"/>
    </source>
</evidence>
<dbReference type="Gramene" id="KOM45743">
    <property type="protein sequence ID" value="KOM45743"/>
    <property type="gene ID" value="LR48_Vigan06g104900"/>
</dbReference>
<keyword evidence="1" id="KW-0175">Coiled coil</keyword>